<evidence type="ECO:0000256" key="1">
    <source>
        <dbReference type="SAM" id="Coils"/>
    </source>
</evidence>
<reference evidence="5" key="1">
    <citation type="journal article" date="2019" name="Int. J. Syst. Evol. Microbiol.">
        <title>The Global Catalogue of Microorganisms (GCM) 10K type strain sequencing project: providing services to taxonomists for standard genome sequencing and annotation.</title>
        <authorList>
            <consortium name="The Broad Institute Genomics Platform"/>
            <consortium name="The Broad Institute Genome Sequencing Center for Infectious Disease"/>
            <person name="Wu L."/>
            <person name="Ma J."/>
        </authorList>
    </citation>
    <scope>NUCLEOTIDE SEQUENCE [LARGE SCALE GENOMIC DNA]</scope>
    <source>
        <strain evidence="5">KCTC 33576</strain>
    </source>
</reference>
<keyword evidence="3" id="KW-1133">Transmembrane helix</keyword>
<comment type="caution">
    <text evidence="4">The sequence shown here is derived from an EMBL/GenBank/DDBJ whole genome shotgun (WGS) entry which is preliminary data.</text>
</comment>
<proteinExistence type="predicted"/>
<dbReference type="RefSeq" id="WP_377465143.1">
    <property type="nucleotide sequence ID" value="NZ_JBHUOP010000001.1"/>
</dbReference>
<accession>A0ABW5XD25</accession>
<sequence length="279" mass="29961">MPTTQKTWVAGAIIVALVMILIAWTFVLSPVREESSKLEEDSTTVETSNAALESKVNRLRQQFEKIDDYRKQLHDLEVRIPRDIDYVQLTKELERSAEDAQVNLISVDSSAGIVRVVPYTSTKQAAPAAEADPDAPTSSTEGEATTEAAPETISGAAPTATGALSTTVDGLYQVPLDIVVQGTYEEVRQFSTALQEGSERAILAFSVEVTPLKSSDGASGEFAAEDGELSFKLSALAYVLDYDTSVLGDLNPDNADGANEKTMPKPATDNVFLPERGSN</sequence>
<gene>
    <name evidence="4" type="ORF">ACFSYH_03565</name>
</gene>
<dbReference type="EMBL" id="JBHUOP010000001">
    <property type="protein sequence ID" value="MFD2839644.1"/>
    <property type="molecule type" value="Genomic_DNA"/>
</dbReference>
<keyword evidence="3" id="KW-0472">Membrane</keyword>
<feature type="compositionally biased region" description="Low complexity" evidence="2">
    <location>
        <begin position="125"/>
        <end position="152"/>
    </location>
</feature>
<dbReference type="Proteomes" id="UP001597391">
    <property type="component" value="Unassembled WGS sequence"/>
</dbReference>
<evidence type="ECO:0008006" key="6">
    <source>
        <dbReference type="Google" id="ProtNLM"/>
    </source>
</evidence>
<feature type="region of interest" description="Disordered" evidence="2">
    <location>
        <begin position="251"/>
        <end position="279"/>
    </location>
</feature>
<organism evidence="4 5">
    <name type="scientific">Populibacterium corticicola</name>
    <dbReference type="NCBI Taxonomy" id="1812826"/>
    <lineage>
        <taxon>Bacteria</taxon>
        <taxon>Bacillati</taxon>
        <taxon>Actinomycetota</taxon>
        <taxon>Actinomycetes</taxon>
        <taxon>Micrococcales</taxon>
        <taxon>Jonesiaceae</taxon>
        <taxon>Populibacterium</taxon>
    </lineage>
</organism>
<evidence type="ECO:0000256" key="2">
    <source>
        <dbReference type="SAM" id="MobiDB-lite"/>
    </source>
</evidence>
<feature type="coiled-coil region" evidence="1">
    <location>
        <begin position="52"/>
        <end position="79"/>
    </location>
</feature>
<keyword evidence="5" id="KW-1185">Reference proteome</keyword>
<keyword evidence="3" id="KW-0812">Transmembrane</keyword>
<evidence type="ECO:0000313" key="4">
    <source>
        <dbReference type="EMBL" id="MFD2839644.1"/>
    </source>
</evidence>
<name>A0ABW5XD25_9MICO</name>
<evidence type="ECO:0000256" key="3">
    <source>
        <dbReference type="SAM" id="Phobius"/>
    </source>
</evidence>
<keyword evidence="1" id="KW-0175">Coiled coil</keyword>
<evidence type="ECO:0000313" key="5">
    <source>
        <dbReference type="Proteomes" id="UP001597391"/>
    </source>
</evidence>
<protein>
    <recommendedName>
        <fullName evidence="6">Pilus assembly protein PilO</fullName>
    </recommendedName>
</protein>
<feature type="region of interest" description="Disordered" evidence="2">
    <location>
        <begin position="122"/>
        <end position="158"/>
    </location>
</feature>
<feature type="transmembrane region" description="Helical" evidence="3">
    <location>
        <begin position="7"/>
        <end position="27"/>
    </location>
</feature>